<evidence type="ECO:0000256" key="3">
    <source>
        <dbReference type="ARBA" id="ARBA00005784"/>
    </source>
</evidence>
<dbReference type="Proteomes" id="UP000249390">
    <property type="component" value="Unassembled WGS sequence"/>
</dbReference>
<name>A0A328E8V5_9ASTE</name>
<evidence type="ECO:0000256" key="5">
    <source>
        <dbReference type="ARBA" id="ARBA00023316"/>
    </source>
</evidence>
<comment type="similarity">
    <text evidence="3 6">Belongs to the pectinacetylesterase family.</text>
</comment>
<evidence type="ECO:0000313" key="7">
    <source>
        <dbReference type="EMBL" id="RAL54485.1"/>
    </source>
</evidence>
<keyword evidence="6" id="KW-0964">Secreted</keyword>
<evidence type="ECO:0000256" key="1">
    <source>
        <dbReference type="ARBA" id="ARBA00003534"/>
    </source>
</evidence>
<organism evidence="7 8">
    <name type="scientific">Cuscuta australis</name>
    <dbReference type="NCBI Taxonomy" id="267555"/>
    <lineage>
        <taxon>Eukaryota</taxon>
        <taxon>Viridiplantae</taxon>
        <taxon>Streptophyta</taxon>
        <taxon>Embryophyta</taxon>
        <taxon>Tracheophyta</taxon>
        <taxon>Spermatophyta</taxon>
        <taxon>Magnoliopsida</taxon>
        <taxon>eudicotyledons</taxon>
        <taxon>Gunneridae</taxon>
        <taxon>Pentapetalae</taxon>
        <taxon>asterids</taxon>
        <taxon>lamiids</taxon>
        <taxon>Solanales</taxon>
        <taxon>Convolvulaceae</taxon>
        <taxon>Cuscuteae</taxon>
        <taxon>Cuscuta</taxon>
        <taxon>Cuscuta subgen. Grammica</taxon>
        <taxon>Cuscuta sect. Cleistogrammica</taxon>
    </lineage>
</organism>
<dbReference type="PANTHER" id="PTHR21562">
    <property type="entry name" value="NOTUM-RELATED"/>
    <property type="match status" value="1"/>
</dbReference>
<evidence type="ECO:0000256" key="2">
    <source>
        <dbReference type="ARBA" id="ARBA00004191"/>
    </source>
</evidence>
<dbReference type="EMBL" id="NQVE01000009">
    <property type="protein sequence ID" value="RAL54485.1"/>
    <property type="molecule type" value="Genomic_DNA"/>
</dbReference>
<comment type="function">
    <text evidence="1 6">Hydrolyzes acetyl esters in homogalacturonan regions of pectin. In type I primary cell wall, galacturonic acid residues of pectin can be acetylated at the O-2 and O-3 positions. Decreasing the degree of acetylation of pectin gels in vitro alters their physical properties.</text>
</comment>
<comment type="subcellular location">
    <subcellularLocation>
        <location evidence="2 6">Secreted</location>
        <location evidence="2 6">Cell wall</location>
    </subcellularLocation>
</comment>
<sequence length="403" mass="44893">MNCLYNLYYYYYYRVEMSLLLAILLLTQSCSSFSSSAAPAPATGGNEVEVNPTFVTIDDGAVCLTGAPAAYYFFKGFGNGTRNWLIYLNGGGWCKNITDCEQYIDYKGGAWPLPTPVADSTITLTNTNEDENPEFYNWNKVSVRYCDASSFTGNSQITIRNGTTYYFRGARIFKAITQELLAKGMGNAENALLVGSSAGGVAATIYCDTFRSFLGSTSRVKCFSDSGYFFPSKRHSRESKFVPIFEGLVDMHGSTPALPKSCTSRLPAALCFFPQNLQGDIRTPIFFLMSAFDTVQINYTLSNEDAVCATKGNCTSSQMKALQELRLELLDVWPNERNKSLKGLLVYSPNSHCLLWGSGWNNLAPGGTKQTYAEVFRDWYFDRRVVDVIDTYPCPYNCTTSYY</sequence>
<keyword evidence="6" id="KW-0378">Hydrolase</keyword>
<dbReference type="PANTHER" id="PTHR21562:SF65">
    <property type="entry name" value="PECTIN ACETYLESTERASE"/>
    <property type="match status" value="1"/>
</dbReference>
<dbReference type="EC" id="3.1.1.-" evidence="6"/>
<keyword evidence="8" id="KW-1185">Reference proteome</keyword>
<comment type="caution">
    <text evidence="7">The sequence shown here is derived from an EMBL/GenBank/DDBJ whole genome shotgun (WGS) entry which is preliminary data.</text>
</comment>
<keyword evidence="4 6" id="KW-0134">Cell wall</keyword>
<evidence type="ECO:0000313" key="8">
    <source>
        <dbReference type="Proteomes" id="UP000249390"/>
    </source>
</evidence>
<dbReference type="InterPro" id="IPR004963">
    <property type="entry name" value="PAE/NOTUM"/>
</dbReference>
<dbReference type="GO" id="GO:0071555">
    <property type="term" value="P:cell wall organization"/>
    <property type="evidence" value="ECO:0007669"/>
    <property type="project" value="UniProtKB-KW"/>
</dbReference>
<dbReference type="AlphaFoldDB" id="A0A328E8V5"/>
<dbReference type="Pfam" id="PF03283">
    <property type="entry name" value="PAE"/>
    <property type="match status" value="1"/>
</dbReference>
<evidence type="ECO:0000256" key="6">
    <source>
        <dbReference type="RuleBase" id="RU363114"/>
    </source>
</evidence>
<dbReference type="InterPro" id="IPR029058">
    <property type="entry name" value="AB_hydrolase_fold"/>
</dbReference>
<keyword evidence="5 6" id="KW-0961">Cell wall biogenesis/degradation</keyword>
<proteinExistence type="inferred from homology"/>
<reference evidence="7 8" key="1">
    <citation type="submission" date="2018-06" db="EMBL/GenBank/DDBJ databases">
        <title>The Genome of Cuscuta australis (Dodder) Provides Insight into the Evolution of Plant Parasitism.</title>
        <authorList>
            <person name="Liu H."/>
        </authorList>
    </citation>
    <scope>NUCLEOTIDE SEQUENCE [LARGE SCALE GENOMIC DNA]</scope>
    <source>
        <strain evidence="8">cv. Yunnan</strain>
        <tissue evidence="7">Vines</tissue>
    </source>
</reference>
<dbReference type="SUPFAM" id="SSF53474">
    <property type="entry name" value="alpha/beta-Hydrolases"/>
    <property type="match status" value="1"/>
</dbReference>
<gene>
    <name evidence="7" type="ORF">DM860_001613</name>
</gene>
<accession>A0A328E8V5</accession>
<dbReference type="GO" id="GO:0009505">
    <property type="term" value="C:plant-type cell wall"/>
    <property type="evidence" value="ECO:0007669"/>
    <property type="project" value="TreeGrafter"/>
</dbReference>
<evidence type="ECO:0000256" key="4">
    <source>
        <dbReference type="ARBA" id="ARBA00022512"/>
    </source>
</evidence>
<dbReference type="GO" id="GO:0052793">
    <property type="term" value="F:pectin acetylesterase activity"/>
    <property type="evidence" value="ECO:0007669"/>
    <property type="project" value="TreeGrafter"/>
</dbReference>
<protein>
    <recommendedName>
        <fullName evidence="6">Pectin acetylesterase</fullName>
        <ecNumber evidence="6">3.1.1.-</ecNumber>
    </recommendedName>
</protein>